<accession>A0A397G361</accession>
<dbReference type="VEuPathDB" id="FungiDB:CDV56_103721"/>
<proteinExistence type="predicted"/>
<dbReference type="RefSeq" id="XP_026610719.1">
    <property type="nucleotide sequence ID" value="XM_026757340.1"/>
</dbReference>
<organism evidence="1 2">
    <name type="scientific">Aspergillus thermomutatus</name>
    <name type="common">Neosartorya pseudofischeri</name>
    <dbReference type="NCBI Taxonomy" id="41047"/>
    <lineage>
        <taxon>Eukaryota</taxon>
        <taxon>Fungi</taxon>
        <taxon>Dikarya</taxon>
        <taxon>Ascomycota</taxon>
        <taxon>Pezizomycotina</taxon>
        <taxon>Eurotiomycetes</taxon>
        <taxon>Eurotiomycetidae</taxon>
        <taxon>Eurotiales</taxon>
        <taxon>Aspergillaceae</taxon>
        <taxon>Aspergillus</taxon>
        <taxon>Aspergillus subgen. Fumigati</taxon>
    </lineage>
</organism>
<dbReference type="GeneID" id="38125695"/>
<reference evidence="1" key="1">
    <citation type="submission" date="2018-08" db="EMBL/GenBank/DDBJ databases">
        <title>Draft genome sequence of azole-resistant Aspergillus thermomutatus (Neosartorya pseudofischeri) strain HMR AF 39, isolated from a human nasal aspirate.</title>
        <authorList>
            <person name="Parent-Michaud M."/>
            <person name="Dufresne P.J."/>
            <person name="Fournier E."/>
            <person name="Martineau C."/>
            <person name="Moreira S."/>
            <person name="Perkins V."/>
            <person name="De Repentigny L."/>
            <person name="Dufresne S.F."/>
        </authorList>
    </citation>
    <scope>NUCLEOTIDE SEQUENCE [LARGE SCALE GENOMIC DNA]</scope>
    <source>
        <strain evidence="1">HMR AF 39</strain>
    </source>
</reference>
<evidence type="ECO:0000313" key="2">
    <source>
        <dbReference type="Proteomes" id="UP000215305"/>
    </source>
</evidence>
<dbReference type="STRING" id="41047.A0A397G361"/>
<gene>
    <name evidence="1" type="ORF">CDV56_103721</name>
</gene>
<protein>
    <submittedName>
        <fullName evidence="1">Uncharacterized protein</fullName>
    </submittedName>
</protein>
<comment type="caution">
    <text evidence="1">The sequence shown here is derived from an EMBL/GenBank/DDBJ whole genome shotgun (WGS) entry which is preliminary data.</text>
</comment>
<dbReference type="EMBL" id="NKHU02000287">
    <property type="protein sequence ID" value="RHZ45462.1"/>
    <property type="molecule type" value="Genomic_DNA"/>
</dbReference>
<sequence>MDFQTQLEPRLLLQKSPTAIAHHFQDLVTTENGDINAIDTHLLSQVHSESIPATIYEIWFHLAVKHAPELLHNRLTDRISCGVRKASLYALRRKFHSRKWKDTWDSLGGAAGIKEIIDNLAMSEVKRLASAITHIKLQGDRQVISACVEELLRLVAESDRITGRVISPNLGPLIELCSESYVLEYLERQGQQDDAFQQRLKEIGRWHLDLLRRIAVGTVEVSEDVRVKVFLSQRDSFVRSQQEYVPVYLPPDMTADVHPGVAFCLDMVHAFSANAGFKRRIGSAVLDLIHTTLKLAVKKGCSLDLVLKFVKHILPTYFEHSERRVSWVTRDPLPREILRWWSIARTGKIPYKGTFWLQRLLFHNDAKSFSLHIELLEDFLLQTLRQQADRKFDIRTNPRDFYHHLSDHLYGIPCEERLTFIKFLCRKVPSIDVDLDTWPPSERESQLFPYWEERILRALPTSDAKWLFGRMLAIHGCEEFLPDPDGASPSQDRMTWTDQCLLKIDWEADEERSGQLPVAHKVLAESKRRATRERDPQGRLTWASAALRFAIASKSLDIFQETVEWSRRFLRDPVVFPGLLDILFSSRTASILSCTRIPGPRRPKTLSELKAVVEKSNEVLRSYLDIAHLIVREPHYQSNLTKGIPYLLSGIISQRIEDFEMSNPGTESERVETFLDSFLPIVLEFERLANSEDTNKFTWCGFSGAVSRIGCLDDVHGAVLSFLDRMAYERNQFWVEKRRDDSPEIMDLPLGFPRGLPLEYLLPNLELTHLANKYPDDMPYLNSRLAEVMVPTGAMLSVVPASVARKNYPIDSLSHGVQAVIEDPSVAAKEKELLQIWERFSDALRPYPDQLEIFKEWLADSARRAGLWSAANIINPPLPPRKFSVSTFFEQCSDLDNVVEWDPLPASAPVDSPSIETEPEEKKVERTILICRMNAADRIIRNKVQPEENPLRIWSHTDRSVPPSEREVVVLSALLYLDTLNQQPKRILRRPWPQNAPSRRYPAIFLADEFLTAVATTGNRAIYAAANALQECVKFVPAQLLRDVAVSLLDMLTETGDKKQPNYSTILSVTMGLIKLLQETDQPQLAIDVVLRVLKSFPDASSYHRQMRLLRLGKRLLPQDAVLMVNTFADFVCNAGKSQAGQSDCRDPSTKTQPYVKITTIKMLAQLLADATFVDISTCLRILQDVFNSNRHIDVRYEVVMTVLQLFHRAADFTSVFTAIASMAIAASGPSEREATPEADWLAAEKGDRPLPEVVPASDRPLLHCFLKTAFCYLSEQHRKEYLHKVLVPLLDESTRQHTRWIRCFLSQIHLTPDEDNAITCLSKIWAFDPSATHSLFSTWRQYLPKSYLHQHRCWALAYLHYSHVETINEKLSAKDKGWRGSTEGKHWLTLQSYLHSCNPFAGIGDSIAAGVQTLAEGGITVSDLVEEYICRAGIVSRHPVRFHKKLNRFVVSVKTSLESLTIVKEKMRSVSDPGRYDLLQGMMERIVADIESLRTAQWMENPDRSPAVLPSRLEMQMLLLPSPKYNPHTNDPGMEYGRRLMDLVQKCADNPLLLVDFEAVKTQVNNVKEKDLASFALLFGDDVEEDQETLYQRLKIDIAQCALVKIKPLDLWQNERLMAMIGRWKMSGSEWVRQVGWSFDGTF</sequence>
<dbReference type="InterPro" id="IPR016024">
    <property type="entry name" value="ARM-type_fold"/>
</dbReference>
<dbReference type="SUPFAM" id="SSF48371">
    <property type="entry name" value="ARM repeat"/>
    <property type="match status" value="1"/>
</dbReference>
<dbReference type="Proteomes" id="UP000215305">
    <property type="component" value="Unassembled WGS sequence"/>
</dbReference>
<keyword evidence="2" id="KW-1185">Reference proteome</keyword>
<evidence type="ECO:0000313" key="1">
    <source>
        <dbReference type="EMBL" id="RHZ45462.1"/>
    </source>
</evidence>
<name>A0A397G361_ASPTH</name>
<dbReference type="OrthoDB" id="2549237at2759"/>